<accession>A0A562QSR2</accession>
<reference evidence="2 3" key="1">
    <citation type="journal article" date="2015" name="Stand. Genomic Sci.">
        <title>Genomic Encyclopedia of Bacterial and Archaeal Type Strains, Phase III: the genomes of soil and plant-associated and newly described type strains.</title>
        <authorList>
            <person name="Whitman W.B."/>
            <person name="Woyke T."/>
            <person name="Klenk H.P."/>
            <person name="Zhou Y."/>
            <person name="Lilburn T.G."/>
            <person name="Beck B.J."/>
            <person name="De Vos P."/>
            <person name="Vandamme P."/>
            <person name="Eisen J.A."/>
            <person name="Garrity G."/>
            <person name="Hugenholtz P."/>
            <person name="Kyrpides N.C."/>
        </authorList>
    </citation>
    <scope>NUCLEOTIDE SEQUENCE [LARGE SCALE GENOMIC DNA]</scope>
    <source>
        <strain evidence="2 3">CGMCC 1.10116</strain>
    </source>
</reference>
<sequence>MSKIYFTLEEANELLPTLEKELAELQQLRKEFQYKSKQLKKIKESTFHHLQTETDSVFMKESELEFLEIQAQLHVYNIEASGAQLKNIEMGLLDFPAIIQGEEVLLCWKQGESEITHFHGEDEGYTGRKPIDE</sequence>
<dbReference type="EMBL" id="VLKZ01000002">
    <property type="protein sequence ID" value="TWI59126.1"/>
    <property type="molecule type" value="Genomic_DNA"/>
</dbReference>
<dbReference type="PIRSF" id="PIRSF016498">
    <property type="entry name" value="UCP016498"/>
    <property type="match status" value="1"/>
</dbReference>
<organism evidence="2 3">
    <name type="scientific">Halalkalibacter nanhaiisediminis</name>
    <dbReference type="NCBI Taxonomy" id="688079"/>
    <lineage>
        <taxon>Bacteria</taxon>
        <taxon>Bacillati</taxon>
        <taxon>Bacillota</taxon>
        <taxon>Bacilli</taxon>
        <taxon>Bacillales</taxon>
        <taxon>Bacillaceae</taxon>
        <taxon>Halalkalibacter</taxon>
    </lineage>
</organism>
<proteinExistence type="predicted"/>
<keyword evidence="3" id="KW-1185">Reference proteome</keyword>
<feature type="coiled-coil region" evidence="1">
    <location>
        <begin position="8"/>
        <end position="45"/>
    </location>
</feature>
<evidence type="ECO:0000256" key="1">
    <source>
        <dbReference type="SAM" id="Coils"/>
    </source>
</evidence>
<dbReference type="OrthoDB" id="9802910at2"/>
<dbReference type="RefSeq" id="WP_144449205.1">
    <property type="nucleotide sequence ID" value="NZ_VLKZ01000002.1"/>
</dbReference>
<name>A0A562QSR2_9BACI</name>
<dbReference type="Pfam" id="PF09969">
    <property type="entry name" value="DUF2203"/>
    <property type="match status" value="1"/>
</dbReference>
<gene>
    <name evidence="2" type="ORF">IQ10_00838</name>
</gene>
<evidence type="ECO:0008006" key="4">
    <source>
        <dbReference type="Google" id="ProtNLM"/>
    </source>
</evidence>
<comment type="caution">
    <text evidence="2">The sequence shown here is derived from an EMBL/GenBank/DDBJ whole genome shotgun (WGS) entry which is preliminary data.</text>
</comment>
<dbReference type="InterPro" id="IPR018699">
    <property type="entry name" value="DUF2203"/>
</dbReference>
<evidence type="ECO:0000313" key="3">
    <source>
        <dbReference type="Proteomes" id="UP000315711"/>
    </source>
</evidence>
<evidence type="ECO:0000313" key="2">
    <source>
        <dbReference type="EMBL" id="TWI59126.1"/>
    </source>
</evidence>
<dbReference type="Proteomes" id="UP000315711">
    <property type="component" value="Unassembled WGS sequence"/>
</dbReference>
<dbReference type="AlphaFoldDB" id="A0A562QSR2"/>
<keyword evidence="1" id="KW-0175">Coiled coil</keyword>
<protein>
    <recommendedName>
        <fullName evidence="4">Cell division protein DivIVA</fullName>
    </recommendedName>
</protein>